<evidence type="ECO:0000256" key="3">
    <source>
        <dbReference type="ARBA" id="ARBA00022989"/>
    </source>
</evidence>
<dbReference type="GO" id="GO:0005886">
    <property type="term" value="C:plasma membrane"/>
    <property type="evidence" value="ECO:0007669"/>
    <property type="project" value="TreeGrafter"/>
</dbReference>
<evidence type="ECO:0000313" key="8">
    <source>
        <dbReference type="Proteomes" id="UP000254937"/>
    </source>
</evidence>
<reference evidence="7 8" key="1">
    <citation type="submission" date="2018-07" db="EMBL/GenBank/DDBJ databases">
        <title>Section-level genome sequencing of Aspergillus section Nigri to investigate inter- and intra-species variation.</title>
        <authorList>
            <consortium name="DOE Joint Genome Institute"/>
            <person name="Vesth T.C."/>
            <person name="Nybo J.L."/>
            <person name="Theobald S."/>
            <person name="Frisvad J.C."/>
            <person name="Larsen T.O."/>
            <person name="Nielsen K.F."/>
            <person name="Hoof J.B."/>
            <person name="Brandl J."/>
            <person name="Salamov A."/>
            <person name="Riley R."/>
            <person name="Gladden J.M."/>
            <person name="Phatale P."/>
            <person name="Nielsen M.T."/>
            <person name="Lyhne E.K."/>
            <person name="Kogle M.E."/>
            <person name="Strasser K."/>
            <person name="McDonnell E."/>
            <person name="Barry K."/>
            <person name="Clum A."/>
            <person name="Chen C."/>
            <person name="Nolan M."/>
            <person name="Sandor L."/>
            <person name="Kuo A."/>
            <person name="Lipzen A."/>
            <person name="Hainaut M."/>
            <person name="Drula E."/>
            <person name="Tsang A."/>
            <person name="Magnuson J.K."/>
            <person name="Henrissat B."/>
            <person name="Wiebenga A."/>
            <person name="Simmons B.A."/>
            <person name="Makela M.R."/>
            <person name="De vries R.P."/>
            <person name="Grigoriev I.V."/>
            <person name="Mortensen U.H."/>
            <person name="Baker S.E."/>
            <person name="Andersen M.R."/>
        </authorList>
    </citation>
    <scope>NUCLEOTIDE SEQUENCE [LARGE SCALE GENOMIC DNA]</scope>
    <source>
        <strain evidence="7 8">ATCC 13157</strain>
    </source>
</reference>
<keyword evidence="3 5" id="KW-1133">Transmembrane helix</keyword>
<gene>
    <name evidence="7" type="ORF">M752DRAFT_283730</name>
</gene>
<dbReference type="InterPro" id="IPR036259">
    <property type="entry name" value="MFS_trans_sf"/>
</dbReference>
<evidence type="ECO:0000256" key="2">
    <source>
        <dbReference type="ARBA" id="ARBA00022692"/>
    </source>
</evidence>
<dbReference type="PROSITE" id="PS50850">
    <property type="entry name" value="MFS"/>
    <property type="match status" value="1"/>
</dbReference>
<feature type="transmembrane region" description="Helical" evidence="5">
    <location>
        <begin position="268"/>
        <end position="294"/>
    </location>
</feature>
<protein>
    <submittedName>
        <fullName evidence="7">MFS general substrate transporter</fullName>
    </submittedName>
</protein>
<sequence>MAYDNAIFTSESGDLKISGSIDVNAWVEDPNHPRNWPTWKKNAQILMVAFHCMGATFMTAGIIPAYDVMSEEYGVPVESATYLTATQILLLGITPVFWKPITAIYGRYHVFLFAVFGCMLCNIGGAFCTSYGTQMATRVIAAICVSPPLGIGSGVITDLCEPHERAQKIGWWVLLLTLGTPAGPLIMGFVSGHLGWHWVFWILAIVNFVQFMLYVLLGDETIYLEEGVPQTRSPGSFFNKFIPRRLDPRPLTAYHFIEPLLASRHPRLIIPIIAQTIVFCYGNIALIVEMPIAFGDKFQLDEQQVGLQFIGIIIGCLMGEQLAGPTSDWFLRAIVRRKGSHRPADRLWLSYIGFSTVICGLLVWGFQLDNASSTWNVTPLVGAAIASFGNQMIGTILMTFSVDSHRELATDIGVCLSVCRQLYGFVGPFYFPAMFDTLKFAGAAGVMCAIIFAVAVVPTIAIQFISSR</sequence>
<feature type="domain" description="Major facilitator superfamily (MFS) profile" evidence="6">
    <location>
        <begin position="44"/>
        <end position="468"/>
    </location>
</feature>
<keyword evidence="8" id="KW-1185">Reference proteome</keyword>
<dbReference type="Gene3D" id="1.20.1250.20">
    <property type="entry name" value="MFS general substrate transporter like domains"/>
    <property type="match status" value="1"/>
</dbReference>
<dbReference type="Pfam" id="PF07690">
    <property type="entry name" value="MFS_1"/>
    <property type="match status" value="1"/>
</dbReference>
<dbReference type="Proteomes" id="UP000254937">
    <property type="component" value="Unassembled WGS sequence"/>
</dbReference>
<evidence type="ECO:0000256" key="1">
    <source>
        <dbReference type="ARBA" id="ARBA00004141"/>
    </source>
</evidence>
<dbReference type="PANTHER" id="PTHR23502">
    <property type="entry name" value="MAJOR FACILITATOR SUPERFAMILY"/>
    <property type="match status" value="1"/>
</dbReference>
<dbReference type="InterPro" id="IPR011701">
    <property type="entry name" value="MFS"/>
</dbReference>
<dbReference type="PANTHER" id="PTHR23502:SF2">
    <property type="entry name" value="TRANSPORTER, PUTATIVE (AFU_ORTHOLOGUE AFUA_2G08910)-RELATED"/>
    <property type="match status" value="1"/>
</dbReference>
<evidence type="ECO:0000256" key="5">
    <source>
        <dbReference type="SAM" id="Phobius"/>
    </source>
</evidence>
<feature type="transmembrane region" description="Helical" evidence="5">
    <location>
        <begin position="412"/>
        <end position="431"/>
    </location>
</feature>
<evidence type="ECO:0000259" key="6">
    <source>
        <dbReference type="PROSITE" id="PS50850"/>
    </source>
</evidence>
<feature type="transmembrane region" description="Helical" evidence="5">
    <location>
        <begin position="79"/>
        <end position="98"/>
    </location>
</feature>
<dbReference type="AlphaFoldDB" id="A0A370PJF8"/>
<dbReference type="EMBL" id="KZ851853">
    <property type="protein sequence ID" value="RDK42325.1"/>
    <property type="molecule type" value="Genomic_DNA"/>
</dbReference>
<feature type="transmembrane region" description="Helical" evidence="5">
    <location>
        <begin position="169"/>
        <end position="190"/>
    </location>
</feature>
<feature type="transmembrane region" description="Helical" evidence="5">
    <location>
        <begin position="443"/>
        <end position="465"/>
    </location>
</feature>
<comment type="subcellular location">
    <subcellularLocation>
        <location evidence="1">Membrane</location>
        <topology evidence="1">Multi-pass membrane protein</topology>
    </subcellularLocation>
</comment>
<accession>A0A370PJF8</accession>
<feature type="transmembrane region" description="Helical" evidence="5">
    <location>
        <begin position="110"/>
        <end position="133"/>
    </location>
</feature>
<feature type="transmembrane region" description="Helical" evidence="5">
    <location>
        <begin position="380"/>
        <end position="400"/>
    </location>
</feature>
<proteinExistence type="predicted"/>
<feature type="transmembrane region" description="Helical" evidence="5">
    <location>
        <begin position="347"/>
        <end position="368"/>
    </location>
</feature>
<name>A0A370PJF8_ASPPH</name>
<dbReference type="InterPro" id="IPR020846">
    <property type="entry name" value="MFS_dom"/>
</dbReference>
<dbReference type="SUPFAM" id="SSF103473">
    <property type="entry name" value="MFS general substrate transporter"/>
    <property type="match status" value="1"/>
</dbReference>
<dbReference type="GO" id="GO:0022857">
    <property type="term" value="F:transmembrane transporter activity"/>
    <property type="evidence" value="ECO:0007669"/>
    <property type="project" value="InterPro"/>
</dbReference>
<organism evidence="7 8">
    <name type="scientific">Aspergillus phoenicis ATCC 13157</name>
    <dbReference type="NCBI Taxonomy" id="1353007"/>
    <lineage>
        <taxon>Eukaryota</taxon>
        <taxon>Fungi</taxon>
        <taxon>Dikarya</taxon>
        <taxon>Ascomycota</taxon>
        <taxon>Pezizomycotina</taxon>
        <taxon>Eurotiomycetes</taxon>
        <taxon>Eurotiomycetidae</taxon>
        <taxon>Eurotiales</taxon>
        <taxon>Aspergillaceae</taxon>
        <taxon>Aspergillus</taxon>
    </lineage>
</organism>
<feature type="transmembrane region" description="Helical" evidence="5">
    <location>
        <begin position="139"/>
        <end position="157"/>
    </location>
</feature>
<feature type="transmembrane region" description="Helical" evidence="5">
    <location>
        <begin position="45"/>
        <end position="67"/>
    </location>
</feature>
<evidence type="ECO:0000256" key="4">
    <source>
        <dbReference type="ARBA" id="ARBA00023136"/>
    </source>
</evidence>
<evidence type="ECO:0000313" key="7">
    <source>
        <dbReference type="EMBL" id="RDK42325.1"/>
    </source>
</evidence>
<keyword evidence="4 5" id="KW-0472">Membrane</keyword>
<keyword evidence="2 5" id="KW-0812">Transmembrane</keyword>
<feature type="transmembrane region" description="Helical" evidence="5">
    <location>
        <begin position="196"/>
        <end position="217"/>
    </location>
</feature>
<feature type="transmembrane region" description="Helical" evidence="5">
    <location>
        <begin position="306"/>
        <end position="326"/>
    </location>
</feature>